<dbReference type="GO" id="GO:0008897">
    <property type="term" value="F:holo-[acyl-carrier-protein] synthase activity"/>
    <property type="evidence" value="ECO:0007669"/>
    <property type="project" value="InterPro"/>
</dbReference>
<reference evidence="1" key="2">
    <citation type="submission" date="2023-05" db="EMBL/GenBank/DDBJ databases">
        <authorList>
            <consortium name="Lawrence Berkeley National Laboratory"/>
            <person name="Steindorff A."/>
            <person name="Hensen N."/>
            <person name="Bonometti L."/>
            <person name="Westerberg I."/>
            <person name="Brannstrom I.O."/>
            <person name="Guillou S."/>
            <person name="Cros-Aarteil S."/>
            <person name="Calhoun S."/>
            <person name="Haridas S."/>
            <person name="Kuo A."/>
            <person name="Mondo S."/>
            <person name="Pangilinan J."/>
            <person name="Riley R."/>
            <person name="Labutti K."/>
            <person name="Andreopoulos B."/>
            <person name="Lipzen A."/>
            <person name="Chen C."/>
            <person name="Yanf M."/>
            <person name="Daum C."/>
            <person name="Ng V."/>
            <person name="Clum A."/>
            <person name="Ohm R."/>
            <person name="Martin F."/>
            <person name="Silar P."/>
            <person name="Natvig D."/>
            <person name="Lalanne C."/>
            <person name="Gautier V."/>
            <person name="Ament-Velasquez S.L."/>
            <person name="Kruys A."/>
            <person name="Hutchinson M.I."/>
            <person name="Powell A.J."/>
            <person name="Barry K."/>
            <person name="Miller A.N."/>
            <person name="Grigoriev I.V."/>
            <person name="Debuchy R."/>
            <person name="Gladieux P."/>
            <person name="Thoren M.H."/>
            <person name="Johannesson H."/>
        </authorList>
    </citation>
    <scope>NUCLEOTIDE SEQUENCE</scope>
    <source>
        <strain evidence="1">CBS 757.83</strain>
    </source>
</reference>
<dbReference type="SUPFAM" id="SSF56214">
    <property type="entry name" value="4'-phosphopantetheinyl transferase"/>
    <property type="match status" value="1"/>
</dbReference>
<proteinExistence type="predicted"/>
<gene>
    <name evidence="1" type="ORF">N658DRAFT_473482</name>
</gene>
<dbReference type="Proteomes" id="UP001305647">
    <property type="component" value="Unassembled WGS sequence"/>
</dbReference>
<dbReference type="GO" id="GO:0000287">
    <property type="term" value="F:magnesium ion binding"/>
    <property type="evidence" value="ECO:0007669"/>
    <property type="project" value="InterPro"/>
</dbReference>
<keyword evidence="2" id="KW-1185">Reference proteome</keyword>
<dbReference type="InterPro" id="IPR037143">
    <property type="entry name" value="4-PPantetheinyl_Trfase_dom_sf"/>
</dbReference>
<reference evidence="1" key="1">
    <citation type="journal article" date="2023" name="Mol. Phylogenet. Evol.">
        <title>Genome-scale phylogeny and comparative genomics of the fungal order Sordariales.</title>
        <authorList>
            <person name="Hensen N."/>
            <person name="Bonometti L."/>
            <person name="Westerberg I."/>
            <person name="Brannstrom I.O."/>
            <person name="Guillou S."/>
            <person name="Cros-Aarteil S."/>
            <person name="Calhoun S."/>
            <person name="Haridas S."/>
            <person name="Kuo A."/>
            <person name="Mondo S."/>
            <person name="Pangilinan J."/>
            <person name="Riley R."/>
            <person name="LaButti K."/>
            <person name="Andreopoulos B."/>
            <person name="Lipzen A."/>
            <person name="Chen C."/>
            <person name="Yan M."/>
            <person name="Daum C."/>
            <person name="Ng V."/>
            <person name="Clum A."/>
            <person name="Steindorff A."/>
            <person name="Ohm R.A."/>
            <person name="Martin F."/>
            <person name="Silar P."/>
            <person name="Natvig D.O."/>
            <person name="Lalanne C."/>
            <person name="Gautier V."/>
            <person name="Ament-Velasquez S.L."/>
            <person name="Kruys A."/>
            <person name="Hutchinson M.I."/>
            <person name="Powell A.J."/>
            <person name="Barry K."/>
            <person name="Miller A.N."/>
            <person name="Grigoriev I.V."/>
            <person name="Debuchy R."/>
            <person name="Gladieux P."/>
            <person name="Hiltunen Thoren M."/>
            <person name="Johannesson H."/>
        </authorList>
    </citation>
    <scope>NUCLEOTIDE SEQUENCE</scope>
    <source>
        <strain evidence="1">CBS 757.83</strain>
    </source>
</reference>
<sequence>MPPPLPFPYPIHVGTDICNVKRIMRLLRGQHCARFIRRVLTPKELTRARPSVHKILEIASNRTAAKLAGTDPSADERMQALRALRGDRRREGPHGVREQPAIANEDDVRWDPETTAAGRDGFSDQNECTLYKNASYFMAGRFAAKEAAFKAHPHRSLVFHDIVVLTWPENQQLTRPPPIEHGRVLRNPAVWNQNAPVVVIKAPSGSGGMDQLARVSISHDGDYSTATCIGFEADAAWDRDGHGRAGAGNSWFTWLSRVWR</sequence>
<evidence type="ECO:0000313" key="1">
    <source>
        <dbReference type="EMBL" id="KAK4100253.1"/>
    </source>
</evidence>
<comment type="caution">
    <text evidence="1">The sequence shown here is derived from an EMBL/GenBank/DDBJ whole genome shotgun (WGS) entry which is preliminary data.</text>
</comment>
<evidence type="ECO:0000313" key="2">
    <source>
        <dbReference type="Proteomes" id="UP001305647"/>
    </source>
</evidence>
<name>A0AAN6PYQ4_9PEZI</name>
<dbReference type="AlphaFoldDB" id="A0AAN6PYQ4"/>
<protein>
    <recommendedName>
        <fullName evidence="3">4'-phosphopantetheinyl transferase domain-containing protein</fullName>
    </recommendedName>
</protein>
<dbReference type="Gene3D" id="3.90.470.20">
    <property type="entry name" value="4'-phosphopantetheinyl transferase domain"/>
    <property type="match status" value="1"/>
</dbReference>
<organism evidence="1 2">
    <name type="scientific">Parathielavia hyrcaniae</name>
    <dbReference type="NCBI Taxonomy" id="113614"/>
    <lineage>
        <taxon>Eukaryota</taxon>
        <taxon>Fungi</taxon>
        <taxon>Dikarya</taxon>
        <taxon>Ascomycota</taxon>
        <taxon>Pezizomycotina</taxon>
        <taxon>Sordariomycetes</taxon>
        <taxon>Sordariomycetidae</taxon>
        <taxon>Sordariales</taxon>
        <taxon>Chaetomiaceae</taxon>
        <taxon>Parathielavia</taxon>
    </lineage>
</organism>
<accession>A0AAN6PYQ4</accession>
<dbReference type="EMBL" id="MU863642">
    <property type="protein sequence ID" value="KAK4100253.1"/>
    <property type="molecule type" value="Genomic_DNA"/>
</dbReference>
<evidence type="ECO:0008006" key="3">
    <source>
        <dbReference type="Google" id="ProtNLM"/>
    </source>
</evidence>